<name>A0A8J6DNU9_GALPY</name>
<dbReference type="InterPro" id="IPR019265">
    <property type="entry name" value="RTRAF"/>
</dbReference>
<evidence type="ECO:0000313" key="4">
    <source>
        <dbReference type="Proteomes" id="UP000700334"/>
    </source>
</evidence>
<dbReference type="Proteomes" id="UP000700334">
    <property type="component" value="Unassembled WGS sequence"/>
</dbReference>
<keyword evidence="4" id="KW-1185">Reference proteome</keyword>
<protein>
    <recommendedName>
        <fullName evidence="2">RNA transcription, translation and transport factor protein</fullName>
    </recommendedName>
</protein>
<reference evidence="3" key="1">
    <citation type="journal article" date="2021" name="Evol. Appl.">
        <title>The genome of the Pyrenean desman and the effects of bottlenecks and inbreeding on the genomic landscape of an endangered species.</title>
        <authorList>
            <person name="Escoda L."/>
            <person name="Castresana J."/>
        </authorList>
    </citation>
    <scope>NUCLEOTIDE SEQUENCE</scope>
    <source>
        <strain evidence="3">IBE-C5619</strain>
    </source>
</reference>
<proteinExistence type="inferred from homology"/>
<dbReference type="OrthoDB" id="514167at2759"/>
<gene>
    <name evidence="3" type="ORF">J0S82_002196</name>
</gene>
<comment type="similarity">
    <text evidence="1">Belongs to the RTRAF family.</text>
</comment>
<organism evidence="3 4">
    <name type="scientific">Galemys pyrenaicus</name>
    <name type="common">Iberian desman</name>
    <name type="synonym">Pyrenean desman</name>
    <dbReference type="NCBI Taxonomy" id="202257"/>
    <lineage>
        <taxon>Eukaryota</taxon>
        <taxon>Metazoa</taxon>
        <taxon>Chordata</taxon>
        <taxon>Craniata</taxon>
        <taxon>Vertebrata</taxon>
        <taxon>Euteleostomi</taxon>
        <taxon>Mammalia</taxon>
        <taxon>Eutheria</taxon>
        <taxon>Laurasiatheria</taxon>
        <taxon>Eulipotyphla</taxon>
        <taxon>Talpidae</taxon>
        <taxon>Galemys</taxon>
    </lineage>
</organism>
<feature type="non-terminal residue" evidence="3">
    <location>
        <position position="159"/>
    </location>
</feature>
<dbReference type="EMBL" id="JAGFMF010011781">
    <property type="protein sequence ID" value="KAG8512978.1"/>
    <property type="molecule type" value="Genomic_DNA"/>
</dbReference>
<evidence type="ECO:0000256" key="2">
    <source>
        <dbReference type="ARBA" id="ARBA00015365"/>
    </source>
</evidence>
<evidence type="ECO:0000256" key="1">
    <source>
        <dbReference type="ARBA" id="ARBA00008602"/>
    </source>
</evidence>
<dbReference type="AlphaFoldDB" id="A0A8J6DNU9"/>
<accession>A0A8J6DNU9</accession>
<feature type="non-terminal residue" evidence="3">
    <location>
        <position position="1"/>
    </location>
</feature>
<evidence type="ECO:0000313" key="3">
    <source>
        <dbReference type="EMBL" id="KAG8512978.1"/>
    </source>
</evidence>
<sequence>QETRVRSREHVPNKLTTFNYHSAANFNCKDETEFRHQKIRHYKIEDKGNLRNIHCEPLSNLDITNPDIKADVMVLANLVQTQSQDGILVQEHLTQDAVAEANQTKKFLPVAIDKHFLKNLLKFCDYYIQKNSESYRIETNEARVAVQAIIAHRTDHTLG</sequence>
<dbReference type="PANTHER" id="PTHR15924">
    <property type="entry name" value="CLE"/>
    <property type="match status" value="1"/>
</dbReference>
<comment type="caution">
    <text evidence="3">The sequence shown here is derived from an EMBL/GenBank/DDBJ whole genome shotgun (WGS) entry which is preliminary data.</text>
</comment>
<dbReference type="Pfam" id="PF10036">
    <property type="entry name" value="RLL"/>
    <property type="match status" value="1"/>
</dbReference>